<dbReference type="EnsemblMetazoa" id="XM_038197300.1">
    <property type="protein sequence ID" value="XP_038053228.1"/>
    <property type="gene ID" value="LOC119725743"/>
</dbReference>
<feature type="disulfide bond" evidence="1">
    <location>
        <begin position="49"/>
        <end position="67"/>
    </location>
</feature>
<feature type="repeat" description="TNFR-Cys" evidence="1">
    <location>
        <begin position="181"/>
        <end position="221"/>
    </location>
</feature>
<dbReference type="PROSITE" id="PS00652">
    <property type="entry name" value="TNFR_NGFR_1"/>
    <property type="match status" value="3"/>
</dbReference>
<dbReference type="OMA" id="CSENREQ"/>
<protein>
    <recommendedName>
        <fullName evidence="4">TNFR-Cys domain-containing protein</fullName>
    </recommendedName>
</protein>
<feature type="repeat" description="TNFR-Cys" evidence="1">
    <location>
        <begin position="93"/>
        <end position="132"/>
    </location>
</feature>
<feature type="repeat" description="TNFR-Cys" evidence="1">
    <location>
        <begin position="28"/>
        <end position="67"/>
    </location>
</feature>
<name>A0A913ZN56_PATMI</name>
<accession>A0A913ZN56</accession>
<comment type="caution">
    <text evidence="1">Lacks conserved residue(s) required for the propagation of feature annotation.</text>
</comment>
<dbReference type="AlphaFoldDB" id="A0A913ZN56"/>
<feature type="compositionally biased region" description="Polar residues" evidence="2">
    <location>
        <begin position="231"/>
        <end position="246"/>
    </location>
</feature>
<feature type="compositionally biased region" description="Polar residues" evidence="2">
    <location>
        <begin position="168"/>
        <end position="180"/>
    </location>
</feature>
<dbReference type="SMART" id="SM00208">
    <property type="entry name" value="TNFR"/>
    <property type="match status" value="3"/>
</dbReference>
<feature type="compositionally biased region" description="Basic and acidic residues" evidence="2">
    <location>
        <begin position="247"/>
        <end position="284"/>
    </location>
</feature>
<dbReference type="InterPro" id="IPR001368">
    <property type="entry name" value="TNFR/NGFR_Cys_rich_reg"/>
</dbReference>
<dbReference type="SUPFAM" id="SSF57586">
    <property type="entry name" value="TNF receptor-like"/>
    <property type="match status" value="1"/>
</dbReference>
<feature type="disulfide bond" evidence="1">
    <location>
        <begin position="114"/>
        <end position="132"/>
    </location>
</feature>
<keyword evidence="3" id="KW-0732">Signal</keyword>
<feature type="region of interest" description="Disordered" evidence="2">
    <location>
        <begin position="135"/>
        <end position="180"/>
    </location>
</feature>
<evidence type="ECO:0000256" key="3">
    <source>
        <dbReference type="SAM" id="SignalP"/>
    </source>
</evidence>
<dbReference type="RefSeq" id="XP_038053228.1">
    <property type="nucleotide sequence ID" value="XM_038197300.1"/>
</dbReference>
<dbReference type="Pfam" id="PF00020">
    <property type="entry name" value="TNFR_c6"/>
    <property type="match status" value="3"/>
</dbReference>
<evidence type="ECO:0000256" key="1">
    <source>
        <dbReference type="PROSITE-ProRule" id="PRU00206"/>
    </source>
</evidence>
<feature type="disulfide bond" evidence="1">
    <location>
        <begin position="203"/>
        <end position="221"/>
    </location>
</feature>
<organism evidence="5 6">
    <name type="scientific">Patiria miniata</name>
    <name type="common">Bat star</name>
    <name type="synonym">Asterina miniata</name>
    <dbReference type="NCBI Taxonomy" id="46514"/>
    <lineage>
        <taxon>Eukaryota</taxon>
        <taxon>Metazoa</taxon>
        <taxon>Echinodermata</taxon>
        <taxon>Eleutherozoa</taxon>
        <taxon>Asterozoa</taxon>
        <taxon>Asteroidea</taxon>
        <taxon>Valvatacea</taxon>
        <taxon>Valvatida</taxon>
        <taxon>Asterinidae</taxon>
        <taxon>Patiria</taxon>
    </lineage>
</organism>
<evidence type="ECO:0000313" key="5">
    <source>
        <dbReference type="EnsemblMetazoa" id="XP_038053228.1"/>
    </source>
</evidence>
<feature type="compositionally biased region" description="Basic residues" evidence="2">
    <location>
        <begin position="143"/>
        <end position="167"/>
    </location>
</feature>
<feature type="disulfide bond" evidence="1">
    <location>
        <begin position="200"/>
        <end position="213"/>
    </location>
</feature>
<evidence type="ECO:0000313" key="6">
    <source>
        <dbReference type="Proteomes" id="UP000887568"/>
    </source>
</evidence>
<dbReference type="PROSITE" id="PS50050">
    <property type="entry name" value="TNFR_NGFR_2"/>
    <property type="match status" value="3"/>
</dbReference>
<feature type="chain" id="PRO_5037552720" description="TNFR-Cys domain-containing protein" evidence="3">
    <location>
        <begin position="20"/>
        <end position="307"/>
    </location>
</feature>
<feature type="domain" description="TNFR-Cys" evidence="4">
    <location>
        <begin position="28"/>
        <end position="67"/>
    </location>
</feature>
<evidence type="ECO:0000259" key="4">
    <source>
        <dbReference type="PROSITE" id="PS50050"/>
    </source>
</evidence>
<feature type="disulfide bond" evidence="1">
    <location>
        <begin position="182"/>
        <end position="197"/>
    </location>
</feature>
<dbReference type="Gene3D" id="2.10.50.10">
    <property type="entry name" value="Tumor Necrosis Factor Receptor, subunit A, domain 2"/>
    <property type="match status" value="1"/>
</dbReference>
<feature type="region of interest" description="Disordered" evidence="2">
    <location>
        <begin position="213"/>
        <end position="307"/>
    </location>
</feature>
<keyword evidence="6" id="KW-1185">Reference proteome</keyword>
<sequence>MQVILFFVVATLCLSLTYSVKIGKFEPRCPPGSFRNAVSGLCQVCTQPCPSPLVEISACRHDADAVCGAPDAHADVDAADVIIVDNKPRPIKSCSADSFFNRGTGLCQECIRFCAPPLVMTEPCRRKSDAVCGRPRQAAGKTSSRRRKDKHERKRRRKTRKKPKKRPSPQTTSNTATSDQLCSENREQFYDSTQGRCLQCRSCDGALEEISPCTSTSDRVCSPKHGPASTKAPQTGSSATELQSNELPKDGHTKSEMSNRSRNNEYPDSRADSGSDKHPGKTDTLRGNSADNQDHVSADPIHSNIAE</sequence>
<feature type="domain" description="TNFR-Cys" evidence="4">
    <location>
        <begin position="181"/>
        <end position="221"/>
    </location>
</feature>
<dbReference type="Proteomes" id="UP000887568">
    <property type="component" value="Unplaced"/>
</dbReference>
<reference evidence="5" key="1">
    <citation type="submission" date="2022-11" db="UniProtKB">
        <authorList>
            <consortium name="EnsemblMetazoa"/>
        </authorList>
    </citation>
    <scope>IDENTIFICATION</scope>
</reference>
<dbReference type="OrthoDB" id="8933063at2759"/>
<dbReference type="GeneID" id="119725743"/>
<feature type="domain" description="TNFR-Cys" evidence="4">
    <location>
        <begin position="93"/>
        <end position="132"/>
    </location>
</feature>
<evidence type="ECO:0000256" key="2">
    <source>
        <dbReference type="SAM" id="MobiDB-lite"/>
    </source>
</evidence>
<keyword evidence="1" id="KW-1015">Disulfide bond</keyword>
<proteinExistence type="predicted"/>
<feature type="signal peptide" evidence="3">
    <location>
        <begin position="1"/>
        <end position="19"/>
    </location>
</feature>